<name>A0A918RGX7_9SPHN</name>
<dbReference type="GO" id="GO:0016787">
    <property type="term" value="F:hydrolase activity"/>
    <property type="evidence" value="ECO:0007669"/>
    <property type="project" value="UniProtKB-KW"/>
</dbReference>
<evidence type="ECO:0000256" key="3">
    <source>
        <dbReference type="ARBA" id="ARBA00022723"/>
    </source>
</evidence>
<comment type="similarity">
    <text evidence="2">Belongs to the metallo-beta-lactamase superfamily.</text>
</comment>
<feature type="transmembrane region" description="Helical" evidence="7">
    <location>
        <begin position="7"/>
        <end position="25"/>
    </location>
</feature>
<evidence type="ECO:0000256" key="1">
    <source>
        <dbReference type="ARBA" id="ARBA00001947"/>
    </source>
</evidence>
<dbReference type="RefSeq" id="WP_189540308.1">
    <property type="nucleotide sequence ID" value="NZ_BMZD01000003.1"/>
</dbReference>
<dbReference type="Proteomes" id="UP000634139">
    <property type="component" value="Unassembled WGS sequence"/>
</dbReference>
<dbReference type="Pfam" id="PF12706">
    <property type="entry name" value="Lactamase_B_2"/>
    <property type="match status" value="1"/>
</dbReference>
<evidence type="ECO:0000313" key="10">
    <source>
        <dbReference type="Proteomes" id="UP000634139"/>
    </source>
</evidence>
<dbReference type="SMART" id="SM00849">
    <property type="entry name" value="Lactamase_B"/>
    <property type="match status" value="1"/>
</dbReference>
<organism evidence="9 10">
    <name type="scientific">Novosphingobium arvoryzae</name>
    <dbReference type="NCBI Taxonomy" id="1256514"/>
    <lineage>
        <taxon>Bacteria</taxon>
        <taxon>Pseudomonadati</taxon>
        <taxon>Pseudomonadota</taxon>
        <taxon>Alphaproteobacteria</taxon>
        <taxon>Sphingomonadales</taxon>
        <taxon>Sphingomonadaceae</taxon>
        <taxon>Novosphingobium</taxon>
    </lineage>
</organism>
<dbReference type="GO" id="GO:0046872">
    <property type="term" value="F:metal ion binding"/>
    <property type="evidence" value="ECO:0007669"/>
    <property type="project" value="UniProtKB-KW"/>
</dbReference>
<accession>A0A918RGX7</accession>
<evidence type="ECO:0000256" key="5">
    <source>
        <dbReference type="ARBA" id="ARBA00022833"/>
    </source>
</evidence>
<keyword evidence="7" id="KW-0812">Transmembrane</keyword>
<evidence type="ECO:0000259" key="8">
    <source>
        <dbReference type="SMART" id="SM00849"/>
    </source>
</evidence>
<evidence type="ECO:0000313" key="9">
    <source>
        <dbReference type="EMBL" id="GGZ96380.1"/>
    </source>
</evidence>
<comment type="caution">
    <text evidence="9">The sequence shown here is derived from an EMBL/GenBank/DDBJ whole genome shotgun (WGS) entry which is preliminary data.</text>
</comment>
<keyword evidence="4" id="KW-0378">Hydrolase</keyword>
<keyword evidence="7" id="KW-1133">Transmembrane helix</keyword>
<feature type="region of interest" description="Disordered" evidence="6">
    <location>
        <begin position="280"/>
        <end position="321"/>
    </location>
</feature>
<dbReference type="PANTHER" id="PTHR42978">
    <property type="entry name" value="QUORUM-QUENCHING LACTONASE YTNP-RELATED-RELATED"/>
    <property type="match status" value="1"/>
</dbReference>
<proteinExistence type="inferred from homology"/>
<keyword evidence="5" id="KW-0862">Zinc</keyword>
<dbReference type="EMBL" id="BMZD01000003">
    <property type="protein sequence ID" value="GGZ96380.1"/>
    <property type="molecule type" value="Genomic_DNA"/>
</dbReference>
<evidence type="ECO:0000256" key="2">
    <source>
        <dbReference type="ARBA" id="ARBA00007749"/>
    </source>
</evidence>
<evidence type="ECO:0000256" key="4">
    <source>
        <dbReference type="ARBA" id="ARBA00022801"/>
    </source>
</evidence>
<dbReference type="InterPro" id="IPR001279">
    <property type="entry name" value="Metallo-B-lactamas"/>
</dbReference>
<feature type="domain" description="Metallo-beta-lactamase" evidence="8">
    <location>
        <begin position="84"/>
        <end position="282"/>
    </location>
</feature>
<evidence type="ECO:0000256" key="7">
    <source>
        <dbReference type="SAM" id="Phobius"/>
    </source>
</evidence>
<dbReference type="InterPro" id="IPR036866">
    <property type="entry name" value="RibonucZ/Hydroxyglut_hydro"/>
</dbReference>
<reference evidence="9" key="1">
    <citation type="journal article" date="2014" name="Int. J. Syst. Evol. Microbiol.">
        <title>Complete genome sequence of Corynebacterium casei LMG S-19264T (=DSM 44701T), isolated from a smear-ripened cheese.</title>
        <authorList>
            <consortium name="US DOE Joint Genome Institute (JGI-PGF)"/>
            <person name="Walter F."/>
            <person name="Albersmeier A."/>
            <person name="Kalinowski J."/>
            <person name="Ruckert C."/>
        </authorList>
    </citation>
    <scope>NUCLEOTIDE SEQUENCE</scope>
    <source>
        <strain evidence="9">KCTC 32422</strain>
    </source>
</reference>
<dbReference type="PANTHER" id="PTHR42978:SF2">
    <property type="entry name" value="102 KBASES UNSTABLE REGION: FROM 1 TO 119443"/>
    <property type="match status" value="1"/>
</dbReference>
<protein>
    <recommendedName>
        <fullName evidence="8">Metallo-beta-lactamase domain-containing protein</fullName>
    </recommendedName>
</protein>
<dbReference type="InterPro" id="IPR051013">
    <property type="entry name" value="MBL_superfamily_lactonases"/>
</dbReference>
<keyword evidence="7" id="KW-0472">Membrane</keyword>
<comment type="cofactor">
    <cofactor evidence="1">
        <name>Zn(2+)</name>
        <dbReference type="ChEBI" id="CHEBI:29105"/>
    </cofactor>
</comment>
<gene>
    <name evidence="9" type="ORF">GCM10011617_16200</name>
</gene>
<keyword evidence="10" id="KW-1185">Reference proteome</keyword>
<dbReference type="SUPFAM" id="SSF56281">
    <property type="entry name" value="Metallo-hydrolase/oxidoreductase"/>
    <property type="match status" value="1"/>
</dbReference>
<reference evidence="9" key="2">
    <citation type="submission" date="2020-09" db="EMBL/GenBank/DDBJ databases">
        <authorList>
            <person name="Sun Q."/>
            <person name="Kim S."/>
        </authorList>
    </citation>
    <scope>NUCLEOTIDE SEQUENCE</scope>
    <source>
        <strain evidence="9">KCTC 32422</strain>
    </source>
</reference>
<sequence length="321" mass="34369">MARRLNLFLLTMIVLVGVPFYWLMIDNRPGDVAAKPVSMAQLRTLAASLPGPSPIAVEYEPSALRLLPRGLFAAGYGIKRHPIIVTAFRLPVPGGKPILIDSGIHPDDADAMGMDIRYPGAQSRIDKALKSAGMILFTHEHPDHMGAALRLGGAVMQSARFNAAQLPAEPLAGTLKWPSGFTPRSTIAAKAPQAVAPGVVVIPAPSHTPGSQMIFVRLADGKEFLFAGDIATLDVSWQEQRARSRLVGDFIAKENRAEVHAWLRTIARLKAEAPALNIVPGHDIRQTGDDDEASQDEASGVPLQPGWTAAAKRGFSADLPI</sequence>
<dbReference type="Gene3D" id="3.60.15.10">
    <property type="entry name" value="Ribonuclease Z/Hydroxyacylglutathione hydrolase-like"/>
    <property type="match status" value="1"/>
</dbReference>
<evidence type="ECO:0000256" key="6">
    <source>
        <dbReference type="SAM" id="MobiDB-lite"/>
    </source>
</evidence>
<keyword evidence="3" id="KW-0479">Metal-binding</keyword>
<dbReference type="AlphaFoldDB" id="A0A918RGX7"/>